<gene>
    <name evidence="5" type="ORF">BAN20980_01447</name>
    <name evidence="4" type="ORF">JQK92_08045</name>
</gene>
<dbReference type="EMBL" id="JAFCIQ010000004">
    <property type="protein sequence ID" value="MBM2766376.1"/>
    <property type="molecule type" value="Genomic_DNA"/>
</dbReference>
<dbReference type="PANTHER" id="PTHR35936">
    <property type="entry name" value="MEMBRANE-BOUND LYTIC MUREIN TRANSGLYCOSYLASE F"/>
    <property type="match status" value="1"/>
</dbReference>
<name>A0A6P2G4W4_9BURK</name>
<feature type="chain" id="PRO_5027090764" evidence="2">
    <location>
        <begin position="27"/>
        <end position="277"/>
    </location>
</feature>
<evidence type="ECO:0000313" key="5">
    <source>
        <dbReference type="EMBL" id="VVU48748.1"/>
    </source>
</evidence>
<protein>
    <submittedName>
        <fullName evidence="5">ABC transporter substrate binding component</fullName>
    </submittedName>
    <submittedName>
        <fullName evidence="4">Amino acid ABC transporter substrate-binding protein</fullName>
    </submittedName>
</protein>
<feature type="signal peptide" evidence="2">
    <location>
        <begin position="1"/>
        <end position="26"/>
    </location>
</feature>
<dbReference type="GeneID" id="56499477"/>
<dbReference type="Proteomes" id="UP000494201">
    <property type="component" value="Unassembled WGS sequence"/>
</dbReference>
<dbReference type="Gene3D" id="3.40.190.10">
    <property type="entry name" value="Periplasmic binding protein-like II"/>
    <property type="match status" value="2"/>
</dbReference>
<evidence type="ECO:0000256" key="1">
    <source>
        <dbReference type="ARBA" id="ARBA00022729"/>
    </source>
</evidence>
<dbReference type="EMBL" id="CABVLY010000004">
    <property type="protein sequence ID" value="VVU48748.1"/>
    <property type="molecule type" value="Genomic_DNA"/>
</dbReference>
<evidence type="ECO:0000313" key="6">
    <source>
        <dbReference type="Proteomes" id="UP000494201"/>
    </source>
</evidence>
<evidence type="ECO:0000256" key="2">
    <source>
        <dbReference type="SAM" id="SignalP"/>
    </source>
</evidence>
<feature type="domain" description="Solute-binding protein family 3/N-terminal" evidence="3">
    <location>
        <begin position="42"/>
        <end position="265"/>
    </location>
</feature>
<dbReference type="Proteomes" id="UP000755577">
    <property type="component" value="Unassembled WGS sequence"/>
</dbReference>
<reference evidence="5 6" key="1">
    <citation type="submission" date="2019-09" db="EMBL/GenBank/DDBJ databases">
        <authorList>
            <person name="Depoorter E."/>
        </authorList>
    </citation>
    <scope>NUCLEOTIDE SEQUENCE [LARGE SCALE GENOMIC DNA]</scope>
    <source>
        <strain evidence="5">LMG 20980</strain>
    </source>
</reference>
<dbReference type="SUPFAM" id="SSF53850">
    <property type="entry name" value="Periplasmic binding protein-like II"/>
    <property type="match status" value="1"/>
</dbReference>
<dbReference type="CDD" id="cd13530">
    <property type="entry name" value="PBP2_peptides_like"/>
    <property type="match status" value="1"/>
</dbReference>
<reference evidence="4 7" key="2">
    <citation type="submission" date="2021-02" db="EMBL/GenBank/DDBJ databases">
        <title>Draft genome of the type strains Burkholderia anthina DSM16086.</title>
        <authorList>
            <person name="Hertel R."/>
            <person name="Meissner J."/>
            <person name="Poehlein A."/>
            <person name="Daniel R."/>
            <person name="Commichau F.M."/>
        </authorList>
    </citation>
    <scope>NUCLEOTIDE SEQUENCE [LARGE SCALE GENOMIC DNA]</scope>
    <source>
        <strain evidence="4 7">DSM 16086</strain>
    </source>
</reference>
<sequence length="277" mass="29064">MAFMKLCVRVLSAGIALSATSNVTFAQQCTPAHKFSTIVPGVLSVATFPYPPFSVPAGEDVGGIDAEILKKIAAKECLKLSFSVVDPSAVIQSVVSGKADVAMGDWQRTAARAKVLGLSAPIYVEQVGFISKDGIDSVAGLQGKRVGSVQGYFWTGDLQKLLGGSLTVYPNPVAMAQDLEAGRLDVGTDAYSVVEYDKKKGGYKGLQVKVVKPDPKLAASRMPSQAGFPYTKGNDALGKALSADIDELHKSGEMVKILKTNGVPPSAGDVGEPRLME</sequence>
<keyword evidence="7" id="KW-1185">Reference proteome</keyword>
<proteinExistence type="predicted"/>
<evidence type="ECO:0000313" key="4">
    <source>
        <dbReference type="EMBL" id="MBM2766376.1"/>
    </source>
</evidence>
<dbReference type="SMART" id="SM00062">
    <property type="entry name" value="PBPb"/>
    <property type="match status" value="1"/>
</dbReference>
<evidence type="ECO:0000313" key="7">
    <source>
        <dbReference type="Proteomes" id="UP000755577"/>
    </source>
</evidence>
<dbReference type="PANTHER" id="PTHR35936:SF17">
    <property type="entry name" value="ARGININE-BINDING EXTRACELLULAR PROTEIN ARTP"/>
    <property type="match status" value="1"/>
</dbReference>
<evidence type="ECO:0000259" key="3">
    <source>
        <dbReference type="SMART" id="SM00062"/>
    </source>
</evidence>
<dbReference type="InterPro" id="IPR001638">
    <property type="entry name" value="Solute-binding_3/MltF_N"/>
</dbReference>
<keyword evidence="1 2" id="KW-0732">Signal</keyword>
<organism evidence="5 6">
    <name type="scientific">Burkholderia anthina</name>
    <dbReference type="NCBI Taxonomy" id="179879"/>
    <lineage>
        <taxon>Bacteria</taxon>
        <taxon>Pseudomonadati</taxon>
        <taxon>Pseudomonadota</taxon>
        <taxon>Betaproteobacteria</taxon>
        <taxon>Burkholderiales</taxon>
        <taxon>Burkholderiaceae</taxon>
        <taxon>Burkholderia</taxon>
        <taxon>Burkholderia cepacia complex</taxon>
    </lineage>
</organism>
<dbReference type="RefSeq" id="WP_203368131.1">
    <property type="nucleotide sequence ID" value="NZ_CABVLY010000004.1"/>
</dbReference>
<dbReference type="Pfam" id="PF00497">
    <property type="entry name" value="SBP_bac_3"/>
    <property type="match status" value="1"/>
</dbReference>
<accession>A0A6P2G4W4</accession>
<dbReference type="AlphaFoldDB" id="A0A6P2G4W4"/>